<dbReference type="Gene3D" id="3.40.630.30">
    <property type="match status" value="1"/>
</dbReference>
<evidence type="ECO:0000259" key="1">
    <source>
        <dbReference type="Pfam" id="PF13480"/>
    </source>
</evidence>
<evidence type="ECO:0000313" key="2">
    <source>
        <dbReference type="EMBL" id="SHG36574.1"/>
    </source>
</evidence>
<dbReference type="RefSeq" id="WP_073177001.1">
    <property type="nucleotide sequence ID" value="NZ_FQWL01000001.1"/>
</dbReference>
<keyword evidence="2" id="KW-0808">Transferase</keyword>
<proteinExistence type="predicted"/>
<gene>
    <name evidence="2" type="ORF">SAMN04488116_1179</name>
</gene>
<dbReference type="InterPro" id="IPR016181">
    <property type="entry name" value="Acyl_CoA_acyltransferase"/>
</dbReference>
<feature type="domain" description="BioF2-like acetyltransferase" evidence="1">
    <location>
        <begin position="126"/>
        <end position="274"/>
    </location>
</feature>
<dbReference type="OrthoDB" id="1422531at2"/>
<protein>
    <submittedName>
        <fullName evidence="2">Acetyltransferase (GNAT) domain-containing protein</fullName>
    </submittedName>
</protein>
<dbReference type="Pfam" id="PF13480">
    <property type="entry name" value="Acetyltransf_6"/>
    <property type="match status" value="1"/>
</dbReference>
<reference evidence="3" key="1">
    <citation type="submission" date="2016-11" db="EMBL/GenBank/DDBJ databases">
        <authorList>
            <person name="Varghese N."/>
            <person name="Submissions S."/>
        </authorList>
    </citation>
    <scope>NUCLEOTIDE SEQUENCE [LARGE SCALE GENOMIC DNA]</scope>
    <source>
        <strain evidence="3">DSM 22638</strain>
    </source>
</reference>
<organism evidence="2 3">
    <name type="scientific">Flagellimonas flava</name>
    <dbReference type="NCBI Taxonomy" id="570519"/>
    <lineage>
        <taxon>Bacteria</taxon>
        <taxon>Pseudomonadati</taxon>
        <taxon>Bacteroidota</taxon>
        <taxon>Flavobacteriia</taxon>
        <taxon>Flavobacteriales</taxon>
        <taxon>Flavobacteriaceae</taxon>
        <taxon>Flagellimonas</taxon>
    </lineage>
</organism>
<sequence length="412" mass="48709">MIKSNPFTSETFISYWSKHFLHGKEKHTFNFAKNLSFYQSKIPGLYLNAGKNLTKGIDYELNPPCDGEEKGKTLLIHDVIDFSRTEESSKNKALGLYTVKQYPGFMIKLDSFGSLEDFMTRSFKKSSRYKLRKYKKRLEECFPISFKVYHGEMSEEEFGTTFDQFRLLLEKRFAEKKISNNNLDIEEWNFYKDVAYPMILEKKAALFVLKNNNEPISLTLAYLSEDRVFDAITVFDIDYAKFHLGSIKIMYLIEWCISNNWPILDFSKGYFDYKTRWSNEKFDFAYHILYDKKSPRAQLLSFTLKNLLTFKQYLREKKLNDSFHRFTYALKNNKENPTNYSFVEHESVSPETIMNQVDICKSEFCTLKGICFDFLYLYQEQQKDLKVFKVDGPENIFFLVGQKAKTCVKLTT</sequence>
<dbReference type="STRING" id="570519.SAMN04488116_1179"/>
<keyword evidence="3" id="KW-1185">Reference proteome</keyword>
<dbReference type="AlphaFoldDB" id="A0A1M5J7M8"/>
<dbReference type="EMBL" id="FQWL01000001">
    <property type="protein sequence ID" value="SHG36574.1"/>
    <property type="molecule type" value="Genomic_DNA"/>
</dbReference>
<dbReference type="SUPFAM" id="SSF55729">
    <property type="entry name" value="Acyl-CoA N-acyltransferases (Nat)"/>
    <property type="match status" value="1"/>
</dbReference>
<name>A0A1M5J7M8_9FLAO</name>
<evidence type="ECO:0000313" key="3">
    <source>
        <dbReference type="Proteomes" id="UP000184532"/>
    </source>
</evidence>
<dbReference type="InterPro" id="IPR038740">
    <property type="entry name" value="BioF2-like_GNAT_dom"/>
</dbReference>
<dbReference type="Proteomes" id="UP000184532">
    <property type="component" value="Unassembled WGS sequence"/>
</dbReference>
<dbReference type="GO" id="GO:0016740">
    <property type="term" value="F:transferase activity"/>
    <property type="evidence" value="ECO:0007669"/>
    <property type="project" value="UniProtKB-KW"/>
</dbReference>
<accession>A0A1M5J7M8</accession>